<comment type="pathway">
    <text evidence="2 10">Cofactor biosynthesis; NAD(+) biosynthesis; deamido-NAD(+) from nicotinate D-ribonucleotide: step 1/1.</text>
</comment>
<dbReference type="InterPro" id="IPR004821">
    <property type="entry name" value="Cyt_trans-like"/>
</dbReference>
<dbReference type="PANTHER" id="PTHR39321">
    <property type="entry name" value="NICOTINATE-NUCLEOTIDE ADENYLYLTRANSFERASE-RELATED"/>
    <property type="match status" value="1"/>
</dbReference>
<dbReference type="GO" id="GO:0004515">
    <property type="term" value="F:nicotinate-nucleotide adenylyltransferase activity"/>
    <property type="evidence" value="ECO:0007669"/>
    <property type="project" value="UniProtKB-EC"/>
</dbReference>
<evidence type="ECO:0000256" key="6">
    <source>
        <dbReference type="ARBA" id="ARBA00022741"/>
    </source>
</evidence>
<evidence type="ECO:0000256" key="2">
    <source>
        <dbReference type="ARBA" id="ARBA00005019"/>
    </source>
</evidence>
<evidence type="ECO:0000256" key="7">
    <source>
        <dbReference type="ARBA" id="ARBA00022840"/>
    </source>
</evidence>
<organism evidence="12 13">
    <name type="scientific">Apilactobacillus apisilvae</name>
    <dbReference type="NCBI Taxonomy" id="2923364"/>
    <lineage>
        <taxon>Bacteria</taxon>
        <taxon>Bacillati</taxon>
        <taxon>Bacillota</taxon>
        <taxon>Bacilli</taxon>
        <taxon>Lactobacillales</taxon>
        <taxon>Lactobacillaceae</taxon>
        <taxon>Apilactobacillus</taxon>
    </lineage>
</organism>
<dbReference type="RefSeq" id="WP_249511253.1">
    <property type="nucleotide sequence ID" value="NZ_CP093362.1"/>
</dbReference>
<dbReference type="EC" id="2.7.7.18" evidence="10"/>
<dbReference type="EMBL" id="CP093362">
    <property type="protein sequence ID" value="UQS85276.1"/>
    <property type="molecule type" value="Genomic_DNA"/>
</dbReference>
<evidence type="ECO:0000256" key="4">
    <source>
        <dbReference type="ARBA" id="ARBA00022679"/>
    </source>
</evidence>
<keyword evidence="8 10" id="KW-0520">NAD</keyword>
<reference evidence="12 13" key="1">
    <citation type="journal article" date="2022" name="Int. J. Syst. Evol. Microbiol.">
        <title>Apilactobacillus apisilvae sp. nov., Nicolia spurrieriana gen. nov. sp. nov., Bombilactobacillus folatiphilus sp. nov. and Bombilactobacillus thymidiniphilus sp. nov., four new lactic acid bacterial isolates from stingless bees Tetragonula carbonaria and Austroplebeia australis.</title>
        <authorList>
            <person name="Oliphant S.A."/>
            <person name="Watson-Haigh N.S."/>
            <person name="Sumby K.M."/>
            <person name="Gardner J."/>
            <person name="Groom S."/>
            <person name="Jiranek V."/>
        </authorList>
    </citation>
    <scope>NUCLEOTIDE SEQUENCE [LARGE SCALE GENOMIC DNA]</scope>
    <source>
        <strain evidence="12 13">SG5_A10</strain>
    </source>
</reference>
<evidence type="ECO:0000313" key="13">
    <source>
        <dbReference type="Proteomes" id="UP000831859"/>
    </source>
</evidence>
<dbReference type="Proteomes" id="UP000831859">
    <property type="component" value="Chromosome"/>
</dbReference>
<keyword evidence="4 10" id="KW-0808">Transferase</keyword>
<sequence>MVNKVVQKKPKKKIGILGGTFNPIHNGHLFIAEQVRTQLNLDKVFFMPDYKPPHIDSKNAIDSTYRVQMVNLAIKDNPYFATSMDEINRKGKSYTYDTMVTLNKNNPNVEYYFIIGGDMVNYLPKWYKINELNNIVNFVGVQRDGYSTESPYRVINIDIPKLDISSTLIRNHIKKGNSVRYLIPNAVLDYIKEHHIYE</sequence>
<dbReference type="CDD" id="cd02165">
    <property type="entry name" value="NMNAT"/>
    <property type="match status" value="1"/>
</dbReference>
<gene>
    <name evidence="10" type="primary">nadD</name>
    <name evidence="12" type="ORF">MOO46_01420</name>
</gene>
<dbReference type="InterPro" id="IPR014729">
    <property type="entry name" value="Rossmann-like_a/b/a_fold"/>
</dbReference>
<dbReference type="InterPro" id="IPR005248">
    <property type="entry name" value="NadD/NMNAT"/>
</dbReference>
<comment type="similarity">
    <text evidence="10">Belongs to the NadD family.</text>
</comment>
<evidence type="ECO:0000256" key="10">
    <source>
        <dbReference type="HAMAP-Rule" id="MF_00244"/>
    </source>
</evidence>
<keyword evidence="5 10" id="KW-0548">Nucleotidyltransferase</keyword>
<proteinExistence type="inferred from homology"/>
<dbReference type="NCBIfam" id="NF000841">
    <property type="entry name" value="PRK00071.1-4"/>
    <property type="match status" value="1"/>
</dbReference>
<dbReference type="NCBIfam" id="TIGR00125">
    <property type="entry name" value="cyt_tran_rel"/>
    <property type="match status" value="1"/>
</dbReference>
<evidence type="ECO:0000259" key="11">
    <source>
        <dbReference type="Pfam" id="PF01467"/>
    </source>
</evidence>
<feature type="domain" description="Cytidyltransferase-like" evidence="11">
    <location>
        <begin position="16"/>
        <end position="171"/>
    </location>
</feature>
<evidence type="ECO:0000256" key="5">
    <source>
        <dbReference type="ARBA" id="ARBA00022695"/>
    </source>
</evidence>
<dbReference type="Pfam" id="PF01467">
    <property type="entry name" value="CTP_transf_like"/>
    <property type="match status" value="1"/>
</dbReference>
<evidence type="ECO:0000256" key="9">
    <source>
        <dbReference type="ARBA" id="ARBA00048721"/>
    </source>
</evidence>
<protein>
    <recommendedName>
        <fullName evidence="10">Probable nicotinate-nucleotide adenylyltransferase</fullName>
        <ecNumber evidence="10">2.7.7.18</ecNumber>
    </recommendedName>
    <alternativeName>
        <fullName evidence="10">Deamido-NAD(+) diphosphorylase</fullName>
    </alternativeName>
    <alternativeName>
        <fullName evidence="10">Deamido-NAD(+) pyrophosphorylase</fullName>
    </alternativeName>
    <alternativeName>
        <fullName evidence="10">Nicotinate mononucleotide adenylyltransferase</fullName>
        <shortName evidence="10">NaMN adenylyltransferase</shortName>
    </alternativeName>
</protein>
<evidence type="ECO:0000256" key="3">
    <source>
        <dbReference type="ARBA" id="ARBA00022642"/>
    </source>
</evidence>
<evidence type="ECO:0000313" key="12">
    <source>
        <dbReference type="EMBL" id="UQS85276.1"/>
    </source>
</evidence>
<accession>A0ABY4PIJ9</accession>
<comment type="catalytic activity">
    <reaction evidence="9 10">
        <text>nicotinate beta-D-ribonucleotide + ATP + H(+) = deamido-NAD(+) + diphosphate</text>
        <dbReference type="Rhea" id="RHEA:22860"/>
        <dbReference type="ChEBI" id="CHEBI:15378"/>
        <dbReference type="ChEBI" id="CHEBI:30616"/>
        <dbReference type="ChEBI" id="CHEBI:33019"/>
        <dbReference type="ChEBI" id="CHEBI:57502"/>
        <dbReference type="ChEBI" id="CHEBI:58437"/>
        <dbReference type="EC" id="2.7.7.18"/>
    </reaction>
</comment>
<dbReference type="SUPFAM" id="SSF52374">
    <property type="entry name" value="Nucleotidylyl transferase"/>
    <property type="match status" value="1"/>
</dbReference>
<dbReference type="NCBIfam" id="NF000840">
    <property type="entry name" value="PRK00071.1-3"/>
    <property type="match status" value="1"/>
</dbReference>
<dbReference type="HAMAP" id="MF_00244">
    <property type="entry name" value="NaMN_adenylyltr"/>
    <property type="match status" value="1"/>
</dbReference>
<keyword evidence="3 10" id="KW-0662">Pyridine nucleotide biosynthesis</keyword>
<keyword evidence="13" id="KW-1185">Reference proteome</keyword>
<comment type="function">
    <text evidence="1 10">Catalyzes the reversible adenylation of nicotinate mononucleotide (NaMN) to nicotinic acid adenine dinucleotide (NaAD).</text>
</comment>
<evidence type="ECO:0000256" key="1">
    <source>
        <dbReference type="ARBA" id="ARBA00002324"/>
    </source>
</evidence>
<dbReference type="PANTHER" id="PTHR39321:SF3">
    <property type="entry name" value="PHOSPHOPANTETHEINE ADENYLYLTRANSFERASE"/>
    <property type="match status" value="1"/>
</dbReference>
<name>A0ABY4PIJ9_9LACO</name>
<dbReference type="Gene3D" id="3.40.50.620">
    <property type="entry name" value="HUPs"/>
    <property type="match status" value="1"/>
</dbReference>
<dbReference type="NCBIfam" id="TIGR00482">
    <property type="entry name" value="nicotinate (nicotinamide) nucleotide adenylyltransferase"/>
    <property type="match status" value="1"/>
</dbReference>
<keyword evidence="6 10" id="KW-0547">Nucleotide-binding</keyword>
<evidence type="ECO:0000256" key="8">
    <source>
        <dbReference type="ARBA" id="ARBA00023027"/>
    </source>
</evidence>
<keyword evidence="7 10" id="KW-0067">ATP-binding</keyword>